<feature type="domain" description="C2 PI3K-type" evidence="11">
    <location>
        <begin position="31"/>
        <end position="195"/>
    </location>
</feature>
<sequence length="1124" mass="122988">MEPFTFASSTDLHIPLAVKITRLEGHERPLPYSTLLRRPDLRHRGSNLSPHSDLYITVQPFSASKPLTVPAQTPYKSFGKTGARVWNAWLHLPVEFCTFPRDTVLAITLWDVTGVPAASGDWAGQHHIPFGGTTIPLFDEEGTLRTGRQKCRLHRHKSADGFSETTTPWADPKPRKRGRRKAWEDESDGLVVDEKASRREKELERLVGLMKRHEMGEIAESKWLDQMVFRQIERLERQSVRDSNRPRAATLPSPPQSPPADREGEHSQQPVCADRDPDHVDGAFFLYLELPRFDHPIVFTDFEYPPPPVSAISAPAAQNAAAGAGVVNFKPPPEVQLGPGIHSSADGGYAGDTSDGGGASTLFQVYDPEIGYNDNPAETKHRRLIRGQRNALDRDLKPNPKMRDFLHSIMLKGPTADLTDKEKDEVWRFRHHLTRDKRALTKLVKSVNWNDRVESKQAIALLPKWAEIDVDDALELLGPGVRERQVRAFAVERLRKAGDEELGLYLLQLVQALKFEPRKKKDGEGARGAERKQKRGRTHDDQEVVAEVNETREAEGDDEGEQHGSLAAFLIARSAANLKLATFLHWYLMVELDTSAPPPPPGTPAARALEKNRELYARVSYDFMLALASTPEGQDRRRILLRQGELITILAKISKDVRNVRGDRLKKIEALKKMLADPKNELLSFPGGPLALPLDPDVKAIGVSAEECNVFKSTLSPFYLTFRTAPTAAVPEQVDGGAEEGSQKSKTSKKKRPETRSTDEGKYPLIFKTGDDLRQDQLVIQIIALMDRLLLNENLDLRLTPYRILATSTLAGAVQFIPSTPLSTILSSPAKYGPSNTAILNYLRQHNPPTSTSSSSTQPSASILGVRKDAMENYVRSLAGYCIITYLLGVGDRHLDNLLLTPEGRFFHIDFGYILGRDPKPLAPLMKITVEMVEGMGGVPPATTANPTAGATGGGAAQSSGSAGSGTGIGGGGGGGAGLKGTSAGGNGGVSRTGPGDVPPPSSSSATVPPNSASTASPNPSFPSHESQFDLFKQYSITAYTTLRRSAPLILNLFALMSDAAIPGLSSFGPGEKTAVQRVEERFRLDVSEEEAVMFLRGTIESQMGRWSGVVIDKLHGLAQGWRA</sequence>
<dbReference type="InterPro" id="IPR042236">
    <property type="entry name" value="PI3K_accessory_sf"/>
</dbReference>
<dbReference type="PANTHER" id="PTHR10048">
    <property type="entry name" value="PHOSPHATIDYLINOSITOL KINASE"/>
    <property type="match status" value="1"/>
</dbReference>
<dbReference type="PROSITE" id="PS00915">
    <property type="entry name" value="PI3_4_KINASE_1"/>
    <property type="match status" value="1"/>
</dbReference>
<feature type="region of interest" description="Disordered" evidence="8">
    <location>
        <begin position="731"/>
        <end position="763"/>
    </location>
</feature>
<dbReference type="InterPro" id="IPR011009">
    <property type="entry name" value="Kinase-like_dom_sf"/>
</dbReference>
<dbReference type="Gene3D" id="2.60.40.150">
    <property type="entry name" value="C2 domain"/>
    <property type="match status" value="1"/>
</dbReference>
<dbReference type="InterPro" id="IPR018936">
    <property type="entry name" value="PI3/4_kinase_CS"/>
</dbReference>
<dbReference type="EMBL" id="QWIK01000559">
    <property type="protein sequence ID" value="RMY04246.1"/>
    <property type="molecule type" value="Genomic_DNA"/>
</dbReference>
<comment type="catalytic activity">
    <reaction evidence="7">
        <text>a 1,2-diacyl-sn-glycero-3-phospho-(1D-myo-inositol) + ATP = a 1,2-diacyl-sn-glycero-3-phospho-(1D-myo-inositol-3-phosphate) + ADP + H(+)</text>
        <dbReference type="Rhea" id="RHEA:12709"/>
        <dbReference type="ChEBI" id="CHEBI:15378"/>
        <dbReference type="ChEBI" id="CHEBI:30616"/>
        <dbReference type="ChEBI" id="CHEBI:57880"/>
        <dbReference type="ChEBI" id="CHEBI:58088"/>
        <dbReference type="ChEBI" id="CHEBI:456216"/>
        <dbReference type="EC" id="2.7.1.137"/>
    </reaction>
    <physiologicalReaction direction="left-to-right" evidence="7">
        <dbReference type="Rhea" id="RHEA:12710"/>
    </physiologicalReaction>
</comment>
<comment type="caution">
    <text evidence="12">The sequence shown here is derived from an EMBL/GenBank/DDBJ whole genome shotgun (WGS) entry which is preliminary data.</text>
</comment>
<dbReference type="Gene3D" id="1.25.40.70">
    <property type="entry name" value="Phosphatidylinositol 3-kinase, accessory domain (PIK)"/>
    <property type="match status" value="1"/>
</dbReference>
<dbReference type="InterPro" id="IPR001263">
    <property type="entry name" value="PI3K_accessory_dom"/>
</dbReference>
<dbReference type="Gene3D" id="1.10.1070.11">
    <property type="entry name" value="Phosphatidylinositol 3-/4-kinase, catalytic domain"/>
    <property type="match status" value="1"/>
</dbReference>
<feature type="domain" description="PIK helical" evidence="10">
    <location>
        <begin position="393"/>
        <end position="611"/>
    </location>
</feature>
<evidence type="ECO:0000256" key="6">
    <source>
        <dbReference type="ARBA" id="ARBA00022840"/>
    </source>
</evidence>
<dbReference type="Gene3D" id="3.30.1010.10">
    <property type="entry name" value="Phosphatidylinositol 3-kinase Catalytic Subunit, Chain A, domain 4"/>
    <property type="match status" value="1"/>
</dbReference>
<dbReference type="PANTHER" id="PTHR10048:SF7">
    <property type="entry name" value="PHOSPHATIDYLINOSITOL 3-KINASE CATALYTIC SUBUNIT TYPE 3"/>
    <property type="match status" value="1"/>
</dbReference>
<dbReference type="SMART" id="SM00142">
    <property type="entry name" value="PI3K_C2"/>
    <property type="match status" value="1"/>
</dbReference>
<dbReference type="GO" id="GO:0034272">
    <property type="term" value="C:phosphatidylinositol 3-kinase complex, class III, type II"/>
    <property type="evidence" value="ECO:0007669"/>
    <property type="project" value="TreeGrafter"/>
</dbReference>
<dbReference type="InterPro" id="IPR036940">
    <property type="entry name" value="PI3/4_kinase_cat_sf"/>
</dbReference>
<evidence type="ECO:0000256" key="3">
    <source>
        <dbReference type="ARBA" id="ARBA00022679"/>
    </source>
</evidence>
<feature type="region of interest" description="Disordered" evidence="8">
    <location>
        <begin position="153"/>
        <end position="197"/>
    </location>
</feature>
<dbReference type="GO" id="GO:0016303">
    <property type="term" value="F:1-phosphatidylinositol-3-kinase activity"/>
    <property type="evidence" value="ECO:0007669"/>
    <property type="project" value="UniProtKB-EC"/>
</dbReference>
<dbReference type="SMART" id="SM00146">
    <property type="entry name" value="PI3Kc"/>
    <property type="match status" value="1"/>
</dbReference>
<dbReference type="PROSITE" id="PS51545">
    <property type="entry name" value="PIK_HELICAL"/>
    <property type="match status" value="1"/>
</dbReference>
<evidence type="ECO:0000259" key="11">
    <source>
        <dbReference type="PROSITE" id="PS51547"/>
    </source>
</evidence>
<evidence type="ECO:0000256" key="5">
    <source>
        <dbReference type="ARBA" id="ARBA00022777"/>
    </source>
</evidence>
<dbReference type="CDD" id="cd08397">
    <property type="entry name" value="C2_PI3K_class_III"/>
    <property type="match status" value="1"/>
</dbReference>
<dbReference type="GO" id="GO:0000045">
    <property type="term" value="P:autophagosome assembly"/>
    <property type="evidence" value="ECO:0007669"/>
    <property type="project" value="TreeGrafter"/>
</dbReference>
<evidence type="ECO:0000313" key="15">
    <source>
        <dbReference type="Proteomes" id="UP000282582"/>
    </source>
</evidence>
<dbReference type="AlphaFoldDB" id="A0A3M6XIA1"/>
<feature type="domain" description="PI3K/PI4K catalytic" evidence="9">
    <location>
        <begin position="737"/>
        <end position="1108"/>
    </location>
</feature>
<dbReference type="SUPFAM" id="SSF49562">
    <property type="entry name" value="C2 domain (Calcium/lipid-binding domain, CaLB)"/>
    <property type="match status" value="1"/>
</dbReference>
<evidence type="ECO:0000256" key="8">
    <source>
        <dbReference type="SAM" id="MobiDB-lite"/>
    </source>
</evidence>
<feature type="compositionally biased region" description="Basic and acidic residues" evidence="8">
    <location>
        <begin position="520"/>
        <end position="531"/>
    </location>
</feature>
<evidence type="ECO:0000256" key="7">
    <source>
        <dbReference type="ARBA" id="ARBA00023985"/>
    </source>
</evidence>
<dbReference type="PIRSF" id="PIRSF000587">
    <property type="entry name" value="PI3K_Vps34"/>
    <property type="match status" value="1"/>
</dbReference>
<evidence type="ECO:0000313" key="13">
    <source>
        <dbReference type="EMBL" id="RMY04246.1"/>
    </source>
</evidence>
<dbReference type="SUPFAM" id="SSF56112">
    <property type="entry name" value="Protein kinase-like (PK-like)"/>
    <property type="match status" value="2"/>
</dbReference>
<dbReference type="GO" id="GO:0034271">
    <property type="term" value="C:phosphatidylinositol 3-kinase complex, class III, type I"/>
    <property type="evidence" value="ECO:0007669"/>
    <property type="project" value="TreeGrafter"/>
</dbReference>
<dbReference type="GO" id="GO:0006897">
    <property type="term" value="P:endocytosis"/>
    <property type="evidence" value="ECO:0007669"/>
    <property type="project" value="TreeGrafter"/>
</dbReference>
<evidence type="ECO:0000256" key="2">
    <source>
        <dbReference type="ARBA" id="ARBA00012073"/>
    </source>
</evidence>
<dbReference type="PROSITE" id="PS50290">
    <property type="entry name" value="PI3_4_KINASE_3"/>
    <property type="match status" value="1"/>
</dbReference>
<evidence type="ECO:0000256" key="4">
    <source>
        <dbReference type="ARBA" id="ARBA00022741"/>
    </source>
</evidence>
<dbReference type="InterPro" id="IPR015433">
    <property type="entry name" value="PI3/4_kinase"/>
</dbReference>
<dbReference type="InterPro" id="IPR016024">
    <property type="entry name" value="ARM-type_fold"/>
</dbReference>
<dbReference type="Pfam" id="PF00613">
    <property type="entry name" value="PI3Ka"/>
    <property type="match status" value="1"/>
</dbReference>
<name>A0A3M6XIA1_HORWE</name>
<dbReference type="PROSITE" id="PS51547">
    <property type="entry name" value="C2_PI3K"/>
    <property type="match status" value="1"/>
</dbReference>
<dbReference type="GO" id="GO:0005777">
    <property type="term" value="C:peroxisome"/>
    <property type="evidence" value="ECO:0007669"/>
    <property type="project" value="TreeGrafter"/>
</dbReference>
<dbReference type="InterPro" id="IPR057756">
    <property type="entry name" value="PI3-kinase_type3/VPS34_cat"/>
</dbReference>
<comment type="similarity">
    <text evidence="1">Belongs to the PI3/PI4-kinase family. Type III PI4K subfamily.</text>
</comment>
<dbReference type="GO" id="GO:0005768">
    <property type="term" value="C:endosome"/>
    <property type="evidence" value="ECO:0007669"/>
    <property type="project" value="TreeGrafter"/>
</dbReference>
<dbReference type="GO" id="GO:0005524">
    <property type="term" value="F:ATP binding"/>
    <property type="evidence" value="ECO:0007669"/>
    <property type="project" value="UniProtKB-KW"/>
</dbReference>
<dbReference type="InterPro" id="IPR002420">
    <property type="entry name" value="PI3K-type_C2_dom"/>
</dbReference>
<protein>
    <recommendedName>
        <fullName evidence="2">phosphatidylinositol 3-kinase</fullName>
        <ecNumber evidence="2">2.7.1.137</ecNumber>
    </recommendedName>
</protein>
<reference evidence="14 15" key="1">
    <citation type="journal article" date="2018" name="BMC Genomics">
        <title>Genomic evidence for intraspecific hybridization in a clonal and extremely halotolerant yeast.</title>
        <authorList>
            <person name="Gostincar C."/>
            <person name="Stajich J.E."/>
            <person name="Zupancic J."/>
            <person name="Zalar P."/>
            <person name="Gunde-Cimerman N."/>
        </authorList>
    </citation>
    <scope>NUCLEOTIDE SEQUENCE [LARGE SCALE GENOMIC DNA]</scope>
    <source>
        <strain evidence="13 15">EXF-6654</strain>
        <strain evidence="12 14">EXF-6656</strain>
    </source>
</reference>
<dbReference type="SUPFAM" id="SSF48371">
    <property type="entry name" value="ARM repeat"/>
    <property type="match status" value="1"/>
</dbReference>
<evidence type="ECO:0000256" key="1">
    <source>
        <dbReference type="ARBA" id="ARBA00006209"/>
    </source>
</evidence>
<evidence type="ECO:0000313" key="12">
    <source>
        <dbReference type="EMBL" id="RMX90547.1"/>
    </source>
</evidence>
<evidence type="ECO:0000313" key="14">
    <source>
        <dbReference type="Proteomes" id="UP000281245"/>
    </source>
</evidence>
<feature type="compositionally biased region" description="Low complexity" evidence="8">
    <location>
        <begin position="1003"/>
        <end position="1024"/>
    </location>
</feature>
<dbReference type="PROSITE" id="PS00916">
    <property type="entry name" value="PI3_4_KINASE_2"/>
    <property type="match status" value="1"/>
</dbReference>
<feature type="compositionally biased region" description="Low complexity" evidence="8">
    <location>
        <begin position="939"/>
        <end position="950"/>
    </location>
</feature>
<proteinExistence type="inferred from homology"/>
<keyword evidence="4" id="KW-0547">Nucleotide-binding</keyword>
<keyword evidence="6" id="KW-0067">ATP-binding</keyword>
<keyword evidence="3" id="KW-0808">Transferase</keyword>
<dbReference type="GO" id="GO:0048015">
    <property type="term" value="P:phosphatidylinositol-mediated signaling"/>
    <property type="evidence" value="ECO:0007669"/>
    <property type="project" value="TreeGrafter"/>
</dbReference>
<dbReference type="Proteomes" id="UP000281245">
    <property type="component" value="Unassembled WGS sequence"/>
</dbReference>
<dbReference type="CDD" id="cd00870">
    <property type="entry name" value="PI3Ka_III"/>
    <property type="match status" value="1"/>
</dbReference>
<dbReference type="Pfam" id="PF00454">
    <property type="entry name" value="PI3_PI4_kinase"/>
    <property type="match status" value="1"/>
</dbReference>
<feature type="region of interest" description="Disordered" evidence="8">
    <location>
        <begin position="520"/>
        <end position="560"/>
    </location>
</feature>
<gene>
    <name evidence="13" type="ORF">D0868_07048</name>
    <name evidence="12" type="ORF">D0869_00074</name>
</gene>
<dbReference type="InterPro" id="IPR035892">
    <property type="entry name" value="C2_domain_sf"/>
</dbReference>
<keyword evidence="5" id="KW-0418">Kinase</keyword>
<evidence type="ECO:0000259" key="10">
    <source>
        <dbReference type="PROSITE" id="PS51545"/>
    </source>
</evidence>
<dbReference type="SMART" id="SM00145">
    <property type="entry name" value="PI3Ka"/>
    <property type="match status" value="1"/>
</dbReference>
<dbReference type="InterPro" id="IPR008290">
    <property type="entry name" value="PI3K_Vps34"/>
</dbReference>
<feature type="compositionally biased region" description="Gly residues" evidence="8">
    <location>
        <begin position="963"/>
        <end position="991"/>
    </location>
</feature>
<organism evidence="12 14">
    <name type="scientific">Hortaea werneckii</name>
    <name type="common">Black yeast</name>
    <name type="synonym">Cladosporium werneckii</name>
    <dbReference type="NCBI Taxonomy" id="91943"/>
    <lineage>
        <taxon>Eukaryota</taxon>
        <taxon>Fungi</taxon>
        <taxon>Dikarya</taxon>
        <taxon>Ascomycota</taxon>
        <taxon>Pezizomycotina</taxon>
        <taxon>Dothideomycetes</taxon>
        <taxon>Dothideomycetidae</taxon>
        <taxon>Mycosphaerellales</taxon>
        <taxon>Teratosphaeriaceae</taxon>
        <taxon>Hortaea</taxon>
    </lineage>
</organism>
<dbReference type="Pfam" id="PF00792">
    <property type="entry name" value="PI3K_C2"/>
    <property type="match status" value="1"/>
</dbReference>
<dbReference type="EC" id="2.7.1.137" evidence="2"/>
<dbReference type="CDD" id="cd00896">
    <property type="entry name" value="PI3Kc_III"/>
    <property type="match status" value="1"/>
</dbReference>
<feature type="region of interest" description="Disordered" evidence="8">
    <location>
        <begin position="939"/>
        <end position="1025"/>
    </location>
</feature>
<evidence type="ECO:0000259" key="9">
    <source>
        <dbReference type="PROSITE" id="PS50290"/>
    </source>
</evidence>
<dbReference type="Proteomes" id="UP000282582">
    <property type="component" value="Unassembled WGS sequence"/>
</dbReference>
<dbReference type="OrthoDB" id="67688at2759"/>
<dbReference type="InterPro" id="IPR000403">
    <property type="entry name" value="PI3/4_kinase_cat_dom"/>
</dbReference>
<feature type="region of interest" description="Disordered" evidence="8">
    <location>
        <begin position="238"/>
        <end position="276"/>
    </location>
</feature>
<dbReference type="GO" id="GO:0000407">
    <property type="term" value="C:phagophore assembly site"/>
    <property type="evidence" value="ECO:0007669"/>
    <property type="project" value="TreeGrafter"/>
</dbReference>
<accession>A0A3M6XIA1</accession>
<dbReference type="EMBL" id="QWIJ01000001">
    <property type="protein sequence ID" value="RMX90547.1"/>
    <property type="molecule type" value="Genomic_DNA"/>
</dbReference>